<dbReference type="Proteomes" id="UP000431401">
    <property type="component" value="Unassembled WGS sequence"/>
</dbReference>
<name>A0A7K0E107_9NOCA</name>
<accession>A0A7K0E107</accession>
<dbReference type="EMBL" id="WEGI01000015">
    <property type="protein sequence ID" value="MQY30794.1"/>
    <property type="molecule type" value="Genomic_DNA"/>
</dbReference>
<evidence type="ECO:0000313" key="1">
    <source>
        <dbReference type="EMBL" id="MQY30794.1"/>
    </source>
</evidence>
<gene>
    <name evidence="1" type="ORF">NRB56_63980</name>
</gene>
<evidence type="ECO:0000313" key="2">
    <source>
        <dbReference type="Proteomes" id="UP000431401"/>
    </source>
</evidence>
<evidence type="ECO:0008006" key="3">
    <source>
        <dbReference type="Google" id="ProtNLM"/>
    </source>
</evidence>
<protein>
    <recommendedName>
        <fullName evidence="3">T6SS immunity protein Tdi1 C-terminal domain-containing protein</fullName>
    </recommendedName>
</protein>
<proteinExistence type="predicted"/>
<keyword evidence="2" id="KW-1185">Reference proteome</keyword>
<sequence>MTEECFRLIEPVAMDEAMPGWAPYFHQFDTVVGYSDLGHIFLAGRDTGEHGVLHPYRSAAKSYGIFADTTRFVSEVVQDPGFVAYVLQPDHVAAIRDLLGPLGPEQVYIPQPYPFLGGTEEPDTYTTGDVWVFLDLVAQFQSSTQSEPER</sequence>
<reference evidence="1 2" key="1">
    <citation type="submission" date="2019-10" db="EMBL/GenBank/DDBJ databases">
        <title>Nocardia macrotermitis sp. nov. and Nocardia aurantia sp. nov., isolated from the gut of fungus growing-termite Macrotermes natalensis.</title>
        <authorList>
            <person name="Benndorf R."/>
            <person name="Schwitalla J."/>
            <person name="Martin K."/>
            <person name="De Beer W."/>
            <person name="Kaster A.-K."/>
            <person name="Vollmers J."/>
            <person name="Poulsen M."/>
            <person name="Beemelmanns C."/>
        </authorList>
    </citation>
    <scope>NUCLEOTIDE SEQUENCE [LARGE SCALE GENOMIC DNA]</scope>
    <source>
        <strain evidence="1 2">RB56</strain>
    </source>
</reference>
<organism evidence="1 2">
    <name type="scientific">Nocardia aurantia</name>
    <dbReference type="NCBI Taxonomy" id="2585199"/>
    <lineage>
        <taxon>Bacteria</taxon>
        <taxon>Bacillati</taxon>
        <taxon>Actinomycetota</taxon>
        <taxon>Actinomycetes</taxon>
        <taxon>Mycobacteriales</taxon>
        <taxon>Nocardiaceae</taxon>
        <taxon>Nocardia</taxon>
    </lineage>
</organism>
<dbReference type="AlphaFoldDB" id="A0A7K0E107"/>
<comment type="caution">
    <text evidence="1">The sequence shown here is derived from an EMBL/GenBank/DDBJ whole genome shotgun (WGS) entry which is preliminary data.</text>
</comment>